<reference evidence="10" key="2">
    <citation type="submission" date="2025-08" db="UniProtKB">
        <authorList>
            <consortium name="Ensembl"/>
        </authorList>
    </citation>
    <scope>IDENTIFICATION</scope>
</reference>
<dbReference type="Proteomes" id="UP000694405">
    <property type="component" value="Chromosome 17"/>
</dbReference>
<dbReference type="GO" id="GO:0005930">
    <property type="term" value="C:axoneme"/>
    <property type="evidence" value="ECO:0007669"/>
    <property type="project" value="UniProtKB-SubCell"/>
</dbReference>
<sequence>MDMEAEAAPVGTFPGFMTEGSGLLRRGEYGKALICFSNALKLRGGDRDCLAARSQCYLRLGDTDNALKDAEASLQKDQTFSKGLYQKAEALYTMGDFEFALVFYHRGYRLRLEPHKFLLGIEKSQEAIINCIGGEGSSQAGGLQGTHGCCNQNLFAFMCSVVTEMKPGSTKENPKTERELLGELYADKAYLEKLLNDKDLMESSTKQGVKVKDLVLGGISYLETRREFWQQQKPIYARVRERKLRQQRWSRDKKQKPLEVGRYLEKMMEDIDMLLSGDSPEESCKKAKRVLRKVQGWSEDEVPNRKMLIGDLYSRIGKAQLQMGQMEAALKSHRMDLELARQLDLPDAASRALENMGRVYASTRRFQPAIDAWEKKIPMVKSNLEKTWLLHEIGRCYLELDKAKAAQSYGQKSLQVADEEGDAEWQLHAMVLVAQAQVRLKDYRPAILTFEKALNKATLLHDEAAQTAIVTVSGLLQRTGAWAASISKL</sequence>
<dbReference type="InterPro" id="IPR040111">
    <property type="entry name" value="ODAD4"/>
</dbReference>
<gene>
    <name evidence="10" type="primary">LOC101878212</name>
</gene>
<accession>A0A8V5GUP2</accession>
<proteinExistence type="predicted"/>
<evidence type="ECO:0000256" key="5">
    <source>
        <dbReference type="ARBA" id="ARBA00023212"/>
    </source>
</evidence>
<dbReference type="PANTHER" id="PTHR23040">
    <property type="match status" value="1"/>
</dbReference>
<evidence type="ECO:0000256" key="8">
    <source>
        <dbReference type="ARBA" id="ARBA00034143"/>
    </source>
</evidence>
<evidence type="ECO:0000256" key="1">
    <source>
        <dbReference type="ARBA" id="ARBA00004430"/>
    </source>
</evidence>
<keyword evidence="6" id="KW-0966">Cell projection</keyword>
<evidence type="ECO:0000256" key="2">
    <source>
        <dbReference type="ARBA" id="ARBA00022490"/>
    </source>
</evidence>
<keyword evidence="11" id="KW-1185">Reference proteome</keyword>
<dbReference type="AlphaFoldDB" id="A0A8V5GUP2"/>
<dbReference type="InterPro" id="IPR019734">
    <property type="entry name" value="TPR_rpt"/>
</dbReference>
<dbReference type="PANTHER" id="PTHR23040:SF1">
    <property type="entry name" value="OUTER DYNEIN ARM-DOCKING COMPLEX SUBUNIT 4"/>
    <property type="match status" value="1"/>
</dbReference>
<evidence type="ECO:0000256" key="9">
    <source>
        <dbReference type="PROSITE-ProRule" id="PRU00339"/>
    </source>
</evidence>
<dbReference type="Pfam" id="PF13424">
    <property type="entry name" value="TPR_12"/>
    <property type="match status" value="1"/>
</dbReference>
<evidence type="ECO:0000256" key="7">
    <source>
        <dbReference type="ARBA" id="ARBA00034139"/>
    </source>
</evidence>
<dbReference type="InterPro" id="IPR011990">
    <property type="entry name" value="TPR-like_helical_dom_sf"/>
</dbReference>
<keyword evidence="2" id="KW-0963">Cytoplasm</keyword>
<protein>
    <recommendedName>
        <fullName evidence="7">Outer dynein arm-docking complex subunit 4</fullName>
    </recommendedName>
    <alternativeName>
        <fullName evidence="8">Tetratricopeptide repeat protein 25</fullName>
    </alternativeName>
</protein>
<name>A0A8V5GUP2_MELUD</name>
<dbReference type="Gene3D" id="1.25.40.10">
    <property type="entry name" value="Tetratricopeptide repeat domain"/>
    <property type="match status" value="2"/>
</dbReference>
<evidence type="ECO:0000256" key="4">
    <source>
        <dbReference type="ARBA" id="ARBA00022803"/>
    </source>
</evidence>
<comment type="subcellular location">
    <subcellularLocation>
        <location evidence="1">Cytoplasm</location>
        <location evidence="1">Cytoskeleton</location>
        <location evidence="1">Cilium axoneme</location>
    </subcellularLocation>
</comment>
<keyword evidence="4 9" id="KW-0802">TPR repeat</keyword>
<evidence type="ECO:0000313" key="11">
    <source>
        <dbReference type="Proteomes" id="UP000694405"/>
    </source>
</evidence>
<dbReference type="Ensembl" id="ENSMUNT00000028310.1">
    <property type="protein sequence ID" value="ENSMUNP00000030503.1"/>
    <property type="gene ID" value="ENSMUNG00000017863.1"/>
</dbReference>
<organism evidence="10 11">
    <name type="scientific">Melopsittacus undulatus</name>
    <name type="common">Budgerigar</name>
    <name type="synonym">Psittacus undulatus</name>
    <dbReference type="NCBI Taxonomy" id="13146"/>
    <lineage>
        <taxon>Eukaryota</taxon>
        <taxon>Metazoa</taxon>
        <taxon>Chordata</taxon>
        <taxon>Craniata</taxon>
        <taxon>Vertebrata</taxon>
        <taxon>Euteleostomi</taxon>
        <taxon>Archelosauria</taxon>
        <taxon>Archosauria</taxon>
        <taxon>Dinosauria</taxon>
        <taxon>Saurischia</taxon>
        <taxon>Theropoda</taxon>
        <taxon>Coelurosauria</taxon>
        <taxon>Aves</taxon>
        <taxon>Neognathae</taxon>
        <taxon>Neoaves</taxon>
        <taxon>Telluraves</taxon>
        <taxon>Australaves</taxon>
        <taxon>Psittaciformes</taxon>
        <taxon>Psittaculidae</taxon>
        <taxon>Melopsittacus</taxon>
    </lineage>
</organism>
<dbReference type="SUPFAM" id="SSF48452">
    <property type="entry name" value="TPR-like"/>
    <property type="match status" value="2"/>
</dbReference>
<reference evidence="10" key="3">
    <citation type="submission" date="2025-09" db="UniProtKB">
        <authorList>
            <consortium name="Ensembl"/>
        </authorList>
    </citation>
    <scope>IDENTIFICATION</scope>
</reference>
<dbReference type="PROSITE" id="PS50005">
    <property type="entry name" value="TPR"/>
    <property type="match status" value="1"/>
</dbReference>
<evidence type="ECO:0000256" key="3">
    <source>
        <dbReference type="ARBA" id="ARBA00022737"/>
    </source>
</evidence>
<evidence type="ECO:0000313" key="10">
    <source>
        <dbReference type="Ensembl" id="ENSMUNP00000030503.1"/>
    </source>
</evidence>
<dbReference type="SMART" id="SM00028">
    <property type="entry name" value="TPR"/>
    <property type="match status" value="7"/>
</dbReference>
<feature type="repeat" description="TPR" evidence="9">
    <location>
        <begin position="350"/>
        <end position="383"/>
    </location>
</feature>
<reference evidence="10" key="1">
    <citation type="submission" date="2020-03" db="EMBL/GenBank/DDBJ databases">
        <title>Melopsittacus undulatus (budgerigar) genome, bMelUnd1, maternal haplotype with Z.</title>
        <authorList>
            <person name="Gedman G."/>
            <person name="Mountcastle J."/>
            <person name="Haase B."/>
            <person name="Formenti G."/>
            <person name="Wright T."/>
            <person name="Apodaca J."/>
            <person name="Pelan S."/>
            <person name="Chow W."/>
            <person name="Rhie A."/>
            <person name="Howe K."/>
            <person name="Fedrigo O."/>
            <person name="Jarvis E.D."/>
        </authorList>
    </citation>
    <scope>NUCLEOTIDE SEQUENCE [LARGE SCALE GENOMIC DNA]</scope>
</reference>
<evidence type="ECO:0000256" key="6">
    <source>
        <dbReference type="ARBA" id="ARBA00023273"/>
    </source>
</evidence>
<keyword evidence="5" id="KW-0206">Cytoskeleton</keyword>
<keyword evidence="3" id="KW-0677">Repeat</keyword>